<organism evidence="2 3">
    <name type="scientific">Portunus trituberculatus</name>
    <name type="common">Swimming crab</name>
    <name type="synonym">Neptunus trituberculatus</name>
    <dbReference type="NCBI Taxonomy" id="210409"/>
    <lineage>
        <taxon>Eukaryota</taxon>
        <taxon>Metazoa</taxon>
        <taxon>Ecdysozoa</taxon>
        <taxon>Arthropoda</taxon>
        <taxon>Crustacea</taxon>
        <taxon>Multicrustacea</taxon>
        <taxon>Malacostraca</taxon>
        <taxon>Eumalacostraca</taxon>
        <taxon>Eucarida</taxon>
        <taxon>Decapoda</taxon>
        <taxon>Pleocyemata</taxon>
        <taxon>Brachyura</taxon>
        <taxon>Eubrachyura</taxon>
        <taxon>Portunoidea</taxon>
        <taxon>Portunidae</taxon>
        <taxon>Portuninae</taxon>
        <taxon>Portunus</taxon>
    </lineage>
</organism>
<comment type="caution">
    <text evidence="2">The sequence shown here is derived from an EMBL/GenBank/DDBJ whole genome shotgun (WGS) entry which is preliminary data.</text>
</comment>
<proteinExistence type="predicted"/>
<dbReference type="EMBL" id="VSRR010050447">
    <property type="protein sequence ID" value="MPC79184.1"/>
    <property type="molecule type" value="Genomic_DNA"/>
</dbReference>
<dbReference type="AlphaFoldDB" id="A0A5B7IEK9"/>
<sequence>MKEGKKIRSVCVAGGGVADSLSWSGTLLAGGRRGQGLGALLPGRCGRGGERRASSKGELRQQL</sequence>
<reference evidence="2 3" key="1">
    <citation type="submission" date="2019-05" db="EMBL/GenBank/DDBJ databases">
        <title>Another draft genome of Portunus trituberculatus and its Hox gene families provides insights of decapod evolution.</title>
        <authorList>
            <person name="Jeong J.-H."/>
            <person name="Song I."/>
            <person name="Kim S."/>
            <person name="Choi T."/>
            <person name="Kim D."/>
            <person name="Ryu S."/>
            <person name="Kim W."/>
        </authorList>
    </citation>
    <scope>NUCLEOTIDE SEQUENCE [LARGE SCALE GENOMIC DNA]</scope>
    <source>
        <tissue evidence="2">Muscle</tissue>
    </source>
</reference>
<evidence type="ECO:0000256" key="1">
    <source>
        <dbReference type="SAM" id="MobiDB-lite"/>
    </source>
</evidence>
<keyword evidence="3" id="KW-1185">Reference proteome</keyword>
<gene>
    <name evidence="2" type="ORF">E2C01_073698</name>
</gene>
<accession>A0A5B7IEK9</accession>
<evidence type="ECO:0000313" key="2">
    <source>
        <dbReference type="EMBL" id="MPC79184.1"/>
    </source>
</evidence>
<dbReference type="Proteomes" id="UP000324222">
    <property type="component" value="Unassembled WGS sequence"/>
</dbReference>
<protein>
    <submittedName>
        <fullName evidence="2">Uncharacterized protein</fullName>
    </submittedName>
</protein>
<feature type="region of interest" description="Disordered" evidence="1">
    <location>
        <begin position="42"/>
        <end position="63"/>
    </location>
</feature>
<feature type="compositionally biased region" description="Basic and acidic residues" evidence="1">
    <location>
        <begin position="47"/>
        <end position="63"/>
    </location>
</feature>
<evidence type="ECO:0000313" key="3">
    <source>
        <dbReference type="Proteomes" id="UP000324222"/>
    </source>
</evidence>
<name>A0A5B7IEK9_PORTR</name>